<feature type="transmembrane region" description="Helical" evidence="5">
    <location>
        <begin position="104"/>
        <end position="123"/>
    </location>
</feature>
<dbReference type="InterPro" id="IPR006214">
    <property type="entry name" value="Bax_inhibitor_1-related"/>
</dbReference>
<evidence type="ECO:0000313" key="7">
    <source>
        <dbReference type="Proteomes" id="UP000239899"/>
    </source>
</evidence>
<proteinExistence type="inferred from homology"/>
<keyword evidence="7" id="KW-1185">Reference proteome</keyword>
<comment type="similarity">
    <text evidence="5">Belongs to the BI1 family.</text>
</comment>
<feature type="transmembrane region" description="Helical" evidence="5">
    <location>
        <begin position="77"/>
        <end position="97"/>
    </location>
</feature>
<dbReference type="AlphaFoldDB" id="A0A2P6TYS2"/>
<comment type="caution">
    <text evidence="6">The sequence shown here is derived from an EMBL/GenBank/DDBJ whole genome shotgun (WGS) entry which is preliminary data.</text>
</comment>
<feature type="transmembrane region" description="Helical" evidence="5">
    <location>
        <begin position="162"/>
        <end position="182"/>
    </location>
</feature>
<dbReference type="PANTHER" id="PTHR23291:SF50">
    <property type="entry name" value="PROTEIN LIFEGUARD 4"/>
    <property type="match status" value="1"/>
</dbReference>
<evidence type="ECO:0000256" key="3">
    <source>
        <dbReference type="ARBA" id="ARBA00022989"/>
    </source>
</evidence>
<comment type="subcellular location">
    <subcellularLocation>
        <location evidence="1">Membrane</location>
        <topology evidence="1">Multi-pass membrane protein</topology>
    </subcellularLocation>
</comment>
<name>A0A2P6TYS2_CHLSO</name>
<evidence type="ECO:0000256" key="2">
    <source>
        <dbReference type="ARBA" id="ARBA00022692"/>
    </source>
</evidence>
<dbReference type="OrthoDB" id="7933078at2759"/>
<dbReference type="GO" id="GO:0016020">
    <property type="term" value="C:membrane"/>
    <property type="evidence" value="ECO:0007669"/>
    <property type="project" value="UniProtKB-SubCell"/>
</dbReference>
<accession>A0A2P6TYS2</accession>
<dbReference type="Proteomes" id="UP000239899">
    <property type="component" value="Unassembled WGS sequence"/>
</dbReference>
<evidence type="ECO:0000256" key="5">
    <source>
        <dbReference type="RuleBase" id="RU004379"/>
    </source>
</evidence>
<evidence type="ECO:0000313" key="6">
    <source>
        <dbReference type="EMBL" id="PRW59211.1"/>
    </source>
</evidence>
<keyword evidence="3 5" id="KW-1133">Transmembrane helix</keyword>
<reference evidence="6 7" key="1">
    <citation type="journal article" date="2018" name="Plant J.">
        <title>Genome sequences of Chlorella sorokiniana UTEX 1602 and Micractinium conductrix SAG 241.80: implications to maltose excretion by a green alga.</title>
        <authorList>
            <person name="Arriola M.B."/>
            <person name="Velmurugan N."/>
            <person name="Zhang Y."/>
            <person name="Plunkett M.H."/>
            <person name="Hondzo H."/>
            <person name="Barney B.M."/>
        </authorList>
    </citation>
    <scope>NUCLEOTIDE SEQUENCE [LARGE SCALE GENOMIC DNA]</scope>
    <source>
        <strain evidence="7">UTEX 1602</strain>
    </source>
</reference>
<keyword evidence="4 5" id="KW-0472">Membrane</keyword>
<keyword evidence="2 5" id="KW-0812">Transmembrane</keyword>
<feature type="transmembrane region" description="Helical" evidence="5">
    <location>
        <begin position="129"/>
        <end position="150"/>
    </location>
</feature>
<sequence>MGAGGAGGKYFPFGGGGGGDVESGLLYPGQDSLDAALRWGFVKKVYGIIAAQLVLTTVVAAVVVANADVRHFMVTHWGVQIALLVVSMLGLIPLYIWRQSHPHNLLLLGVWTCLFSVTVGMAVSFYQPVIILEALVITAAVVLGLTAYAFHATKRGVDFSFMGPMLWGCLLAMIVWSFIQLFFPPGPIGSTIFALLGAFLFSAYLVFDTQLLIARFDLDDYIWASINLYLDADQLEGSASAFRVLTRPPRPPLLLLRHLGLQ</sequence>
<gene>
    <name evidence="6" type="ORF">C2E21_2048</name>
</gene>
<evidence type="ECO:0000256" key="1">
    <source>
        <dbReference type="ARBA" id="ARBA00004141"/>
    </source>
</evidence>
<dbReference type="PANTHER" id="PTHR23291">
    <property type="entry name" value="BAX INHIBITOR-RELATED"/>
    <property type="match status" value="1"/>
</dbReference>
<dbReference type="EMBL" id="LHPG02000004">
    <property type="protein sequence ID" value="PRW59211.1"/>
    <property type="molecule type" value="Genomic_DNA"/>
</dbReference>
<dbReference type="Pfam" id="PF01027">
    <property type="entry name" value="Bax1-I"/>
    <property type="match status" value="1"/>
</dbReference>
<organism evidence="6 7">
    <name type="scientific">Chlorella sorokiniana</name>
    <name type="common">Freshwater green alga</name>
    <dbReference type="NCBI Taxonomy" id="3076"/>
    <lineage>
        <taxon>Eukaryota</taxon>
        <taxon>Viridiplantae</taxon>
        <taxon>Chlorophyta</taxon>
        <taxon>core chlorophytes</taxon>
        <taxon>Trebouxiophyceae</taxon>
        <taxon>Chlorellales</taxon>
        <taxon>Chlorellaceae</taxon>
        <taxon>Chlorella clade</taxon>
        <taxon>Chlorella</taxon>
    </lineage>
</organism>
<evidence type="ECO:0000256" key="4">
    <source>
        <dbReference type="ARBA" id="ARBA00023136"/>
    </source>
</evidence>
<feature type="transmembrane region" description="Helical" evidence="5">
    <location>
        <begin position="188"/>
        <end position="207"/>
    </location>
</feature>
<protein>
    <submittedName>
        <fullName evidence="6">BI1</fullName>
    </submittedName>
</protein>
<feature type="transmembrane region" description="Helical" evidence="5">
    <location>
        <begin position="45"/>
        <end position="65"/>
    </location>
</feature>